<dbReference type="PANTHER" id="PTHR30273:SF2">
    <property type="entry name" value="PROTEIN FECR"/>
    <property type="match status" value="1"/>
</dbReference>
<dbReference type="PANTHER" id="PTHR30273">
    <property type="entry name" value="PERIPLASMIC SIGNAL SENSOR AND SIGMA FACTOR ACTIVATOR FECR-RELATED"/>
    <property type="match status" value="1"/>
</dbReference>
<name>A0A562MAQ3_9SPHI</name>
<dbReference type="InterPro" id="IPR006860">
    <property type="entry name" value="FecR"/>
</dbReference>
<dbReference type="GO" id="GO:0016989">
    <property type="term" value="F:sigma factor antagonist activity"/>
    <property type="evidence" value="ECO:0007669"/>
    <property type="project" value="TreeGrafter"/>
</dbReference>
<comment type="caution">
    <text evidence="4">The sequence shown here is derived from an EMBL/GenBank/DDBJ whole genome shotgun (WGS) entry which is preliminary data.</text>
</comment>
<dbReference type="EMBL" id="VLKR01000024">
    <property type="protein sequence ID" value="TWI16984.1"/>
    <property type="molecule type" value="Genomic_DNA"/>
</dbReference>
<dbReference type="OrthoDB" id="1523489at2"/>
<organism evidence="4 5">
    <name type="scientific">Sphingobacterium siyangense</name>
    <dbReference type="NCBI Taxonomy" id="459529"/>
    <lineage>
        <taxon>Bacteria</taxon>
        <taxon>Pseudomonadati</taxon>
        <taxon>Bacteroidota</taxon>
        <taxon>Sphingobacteriia</taxon>
        <taxon>Sphingobacteriales</taxon>
        <taxon>Sphingobacteriaceae</taxon>
        <taxon>Sphingobacterium</taxon>
    </lineage>
</organism>
<feature type="domain" description="Protein FecR C-terminal" evidence="3">
    <location>
        <begin position="266"/>
        <end position="330"/>
    </location>
</feature>
<protein>
    <submittedName>
        <fullName evidence="4">FecR family protein</fullName>
    </submittedName>
</protein>
<dbReference type="Pfam" id="PF16344">
    <property type="entry name" value="FecR_C"/>
    <property type="match status" value="1"/>
</dbReference>
<keyword evidence="1" id="KW-1133">Transmembrane helix</keyword>
<gene>
    <name evidence="4" type="ORF">IQ31_03963</name>
</gene>
<evidence type="ECO:0000259" key="2">
    <source>
        <dbReference type="Pfam" id="PF04773"/>
    </source>
</evidence>
<sequence length="336" mass="38517">MEENNTSRFIPYDLIQKELDGTISEREEALLERWISDDTENHRLYDEIRTISDDLIALEHYKNVDTNSQWDKFKLQLDKEAIVQDQEIAIPISTIWKPWMKFVAAAVLLVVGFACYLNFDRWMDNEIRIYGSAAQQPILLPDSSIVILHAGAEALFNRRTFLGERIVELKKGKALFDVKHKTGNSFVVDLENNYVRDIGTTFEVNLLENDVEVFVKEGSVALSSGKGDHAKELILQKNQKGLYKKQTASLSKIDLSEQNDTEVAQKLSYSNIRLDSICADLEKHFRANITVVGDSLKARKLTMYFDGQTLNEIVQILSKTLNVKWKSGKKGYRIYE</sequence>
<dbReference type="InterPro" id="IPR032508">
    <property type="entry name" value="FecR_C"/>
</dbReference>
<evidence type="ECO:0000256" key="1">
    <source>
        <dbReference type="SAM" id="Phobius"/>
    </source>
</evidence>
<keyword evidence="1" id="KW-0472">Membrane</keyword>
<reference evidence="4 5" key="1">
    <citation type="journal article" date="2015" name="Stand. Genomic Sci.">
        <title>Genomic Encyclopedia of Bacterial and Archaeal Type Strains, Phase III: the genomes of soil and plant-associated and newly described type strains.</title>
        <authorList>
            <person name="Whitman W.B."/>
            <person name="Woyke T."/>
            <person name="Klenk H.P."/>
            <person name="Zhou Y."/>
            <person name="Lilburn T.G."/>
            <person name="Beck B.J."/>
            <person name="De Vos P."/>
            <person name="Vandamme P."/>
            <person name="Eisen J.A."/>
            <person name="Garrity G."/>
            <person name="Hugenholtz P."/>
            <person name="Kyrpides N.C."/>
        </authorList>
    </citation>
    <scope>NUCLEOTIDE SEQUENCE [LARGE SCALE GENOMIC DNA]</scope>
    <source>
        <strain evidence="4 5">CGMCC 1.6855</strain>
    </source>
</reference>
<dbReference type="Proteomes" id="UP000315908">
    <property type="component" value="Unassembled WGS sequence"/>
</dbReference>
<dbReference type="Gene3D" id="3.55.50.30">
    <property type="match status" value="1"/>
</dbReference>
<dbReference type="AlphaFoldDB" id="A0A562MAQ3"/>
<feature type="transmembrane region" description="Helical" evidence="1">
    <location>
        <begin position="99"/>
        <end position="119"/>
    </location>
</feature>
<feature type="domain" description="FecR protein" evidence="2">
    <location>
        <begin position="132"/>
        <end position="220"/>
    </location>
</feature>
<dbReference type="PIRSF" id="PIRSF018266">
    <property type="entry name" value="FecR"/>
    <property type="match status" value="1"/>
</dbReference>
<accession>A0A562MAQ3</accession>
<dbReference type="Pfam" id="PF04773">
    <property type="entry name" value="FecR"/>
    <property type="match status" value="1"/>
</dbReference>
<dbReference type="RefSeq" id="WP_145329352.1">
    <property type="nucleotide sequence ID" value="NZ_JBPFPW010000017.1"/>
</dbReference>
<keyword evidence="1" id="KW-0812">Transmembrane</keyword>
<dbReference type="InterPro" id="IPR012373">
    <property type="entry name" value="Ferrdict_sens_TM"/>
</dbReference>
<proteinExistence type="predicted"/>
<evidence type="ECO:0000313" key="4">
    <source>
        <dbReference type="EMBL" id="TWI16984.1"/>
    </source>
</evidence>
<evidence type="ECO:0000313" key="5">
    <source>
        <dbReference type="Proteomes" id="UP000315908"/>
    </source>
</evidence>
<evidence type="ECO:0000259" key="3">
    <source>
        <dbReference type="Pfam" id="PF16344"/>
    </source>
</evidence>
<dbReference type="Gene3D" id="2.60.120.1440">
    <property type="match status" value="1"/>
</dbReference>